<evidence type="ECO:0000313" key="2">
    <source>
        <dbReference type="EMBL" id="PSN82282.1"/>
    </source>
</evidence>
<organism evidence="2 3">
    <name type="scientific">Candidatus Marsarchaeota G1 archaeon BE_D</name>
    <dbReference type="NCBI Taxonomy" id="1978156"/>
    <lineage>
        <taxon>Archaea</taxon>
        <taxon>Candidatus Marsarchaeota</taxon>
        <taxon>Candidatus Marsarchaeota group 1</taxon>
    </lineage>
</organism>
<proteinExistence type="predicted"/>
<sequence length="86" mass="9754">MYFTYFGGAEIKPRFFSGELSLIREAMPLTVLVAFNWFLQYLWMGMVFELGTRQGISDSLVLIAIELETATCMTIQFVISKRGLSG</sequence>
<comment type="caution">
    <text evidence="2">The sequence shown here is derived from an EMBL/GenBank/DDBJ whole genome shotgun (WGS) entry which is preliminary data.</text>
</comment>
<keyword evidence="1" id="KW-0812">Transmembrane</keyword>
<dbReference type="Proteomes" id="UP000240569">
    <property type="component" value="Unassembled WGS sequence"/>
</dbReference>
<keyword evidence="1" id="KW-1133">Transmembrane helix</keyword>
<reference evidence="2 3" key="1">
    <citation type="submission" date="2017-04" db="EMBL/GenBank/DDBJ databases">
        <title>Novel microbial lineages endemic to geothermal iron-oxide mats fill important gaps in the evolutionary history of Archaea.</title>
        <authorList>
            <person name="Jay Z.J."/>
            <person name="Beam J.P."/>
            <person name="Dlakic M."/>
            <person name="Rusch D.B."/>
            <person name="Kozubal M.A."/>
            <person name="Inskeep W.P."/>
        </authorList>
    </citation>
    <scope>NUCLEOTIDE SEQUENCE [LARGE SCALE GENOMIC DNA]</scope>
    <source>
        <strain evidence="2">BE_D</strain>
    </source>
</reference>
<gene>
    <name evidence="2" type="ORF">B9Q02_11895</name>
</gene>
<evidence type="ECO:0000313" key="3">
    <source>
        <dbReference type="Proteomes" id="UP000240569"/>
    </source>
</evidence>
<name>A0A2R6A739_9ARCH</name>
<dbReference type="EMBL" id="NEXD01000165">
    <property type="protein sequence ID" value="PSN82282.1"/>
    <property type="molecule type" value="Genomic_DNA"/>
</dbReference>
<protein>
    <submittedName>
        <fullName evidence="2">Uncharacterized protein</fullName>
    </submittedName>
</protein>
<evidence type="ECO:0000256" key="1">
    <source>
        <dbReference type="SAM" id="Phobius"/>
    </source>
</evidence>
<keyword evidence="1" id="KW-0472">Membrane</keyword>
<dbReference type="AlphaFoldDB" id="A0A2R6A739"/>
<feature type="transmembrane region" description="Helical" evidence="1">
    <location>
        <begin position="26"/>
        <end position="48"/>
    </location>
</feature>
<accession>A0A2R6A739</accession>